<sequence>MKKINNVSRIAFNLLFMLSITVFSSCMNESNDMFDPVQDITIEDELALSQFDLIDDEVGAYLRMNPSVQNQLLASIRSATAKYHRLEVAESDEYVLDPHCVAVPGVGGMGHHAVNGEKIGPFVIPTEPGVLVYEPGNNGNYHLVAVEYLVPAEPWDLVNDGPPMLGNVSFDDHREMIEIEPGVFVNAKGGPPFPHYQLHVWIWKNNPDGIYKAFNPNVSCN</sequence>
<keyword evidence="3" id="KW-1185">Reference proteome</keyword>
<evidence type="ECO:0000313" key="2">
    <source>
        <dbReference type="EMBL" id="MFD2202069.1"/>
    </source>
</evidence>
<dbReference type="PROSITE" id="PS51257">
    <property type="entry name" value="PROKAR_LIPOPROTEIN"/>
    <property type="match status" value="1"/>
</dbReference>
<dbReference type="Proteomes" id="UP001597414">
    <property type="component" value="Unassembled WGS sequence"/>
</dbReference>
<evidence type="ECO:0000313" key="3">
    <source>
        <dbReference type="Proteomes" id="UP001597414"/>
    </source>
</evidence>
<accession>A0ABW5B9F5</accession>
<keyword evidence="1" id="KW-0732">Signal</keyword>
<dbReference type="RefSeq" id="WP_380802447.1">
    <property type="nucleotide sequence ID" value="NZ_JBHUIV010000016.1"/>
</dbReference>
<gene>
    <name evidence="2" type="ORF">ACFSKV_10850</name>
</gene>
<protein>
    <submittedName>
        <fullName evidence="2">Uncharacterized protein</fullName>
    </submittedName>
</protein>
<comment type="caution">
    <text evidence="2">The sequence shown here is derived from an EMBL/GenBank/DDBJ whole genome shotgun (WGS) entry which is preliminary data.</text>
</comment>
<name>A0ABW5B9F5_9BACT</name>
<feature type="chain" id="PRO_5046440661" evidence="1">
    <location>
        <begin position="25"/>
        <end position="221"/>
    </location>
</feature>
<proteinExistence type="predicted"/>
<organism evidence="2 3">
    <name type="scientific">Shivajiella indica</name>
    <dbReference type="NCBI Taxonomy" id="872115"/>
    <lineage>
        <taxon>Bacteria</taxon>
        <taxon>Pseudomonadati</taxon>
        <taxon>Bacteroidota</taxon>
        <taxon>Cytophagia</taxon>
        <taxon>Cytophagales</taxon>
        <taxon>Cyclobacteriaceae</taxon>
        <taxon>Shivajiella</taxon>
    </lineage>
</organism>
<feature type="signal peptide" evidence="1">
    <location>
        <begin position="1"/>
        <end position="24"/>
    </location>
</feature>
<evidence type="ECO:0000256" key="1">
    <source>
        <dbReference type="SAM" id="SignalP"/>
    </source>
</evidence>
<reference evidence="3" key="1">
    <citation type="journal article" date="2019" name="Int. J. Syst. Evol. Microbiol.">
        <title>The Global Catalogue of Microorganisms (GCM) 10K type strain sequencing project: providing services to taxonomists for standard genome sequencing and annotation.</title>
        <authorList>
            <consortium name="The Broad Institute Genomics Platform"/>
            <consortium name="The Broad Institute Genome Sequencing Center for Infectious Disease"/>
            <person name="Wu L."/>
            <person name="Ma J."/>
        </authorList>
    </citation>
    <scope>NUCLEOTIDE SEQUENCE [LARGE SCALE GENOMIC DNA]</scope>
    <source>
        <strain evidence="3">KCTC 19812</strain>
    </source>
</reference>
<dbReference type="EMBL" id="JBHUIV010000016">
    <property type="protein sequence ID" value="MFD2202069.1"/>
    <property type="molecule type" value="Genomic_DNA"/>
</dbReference>